<comment type="similarity">
    <text evidence="1 5 6">Belongs to the bacterial ribosomal protein bS21 family.</text>
</comment>
<dbReference type="GO" id="GO:0005840">
    <property type="term" value="C:ribosome"/>
    <property type="evidence" value="ECO:0007669"/>
    <property type="project" value="UniProtKB-KW"/>
</dbReference>
<evidence type="ECO:0000256" key="4">
    <source>
        <dbReference type="ARBA" id="ARBA00035135"/>
    </source>
</evidence>
<reference evidence="7 8" key="1">
    <citation type="submission" date="2016-10" db="EMBL/GenBank/DDBJ databases">
        <authorList>
            <person name="de Groot N.N."/>
        </authorList>
    </citation>
    <scope>NUCLEOTIDE SEQUENCE [LARGE SCALE GENOMIC DNA]</scope>
    <source>
        <strain evidence="7 8">B7-7</strain>
    </source>
</reference>
<dbReference type="PRINTS" id="PR00976">
    <property type="entry name" value="RIBOSOMALS21"/>
</dbReference>
<organism evidence="7 8">
    <name type="scientific">Ectothiorhodospira magna</name>
    <dbReference type="NCBI Taxonomy" id="867345"/>
    <lineage>
        <taxon>Bacteria</taxon>
        <taxon>Pseudomonadati</taxon>
        <taxon>Pseudomonadota</taxon>
        <taxon>Gammaproteobacteria</taxon>
        <taxon>Chromatiales</taxon>
        <taxon>Ectothiorhodospiraceae</taxon>
        <taxon>Ectothiorhodospira</taxon>
    </lineage>
</organism>
<proteinExistence type="inferred from homology"/>
<dbReference type="PANTHER" id="PTHR21109">
    <property type="entry name" value="MITOCHONDRIAL 28S RIBOSOMAL PROTEIN S21"/>
    <property type="match status" value="1"/>
</dbReference>
<dbReference type="PROSITE" id="PS01181">
    <property type="entry name" value="RIBOSOMAL_S21"/>
    <property type="match status" value="1"/>
</dbReference>
<sequence length="71" mass="8674">MPHVRVKENEPFEVALRRFKRTCEKAGVLTEVRRREFYEKPTEVRKRKAAAAVKRQMKRLSKEISRRERLY</sequence>
<keyword evidence="3 5" id="KW-0687">Ribonucleoprotein</keyword>
<dbReference type="HAMAP" id="MF_00358">
    <property type="entry name" value="Ribosomal_bS21"/>
    <property type="match status" value="1"/>
</dbReference>
<evidence type="ECO:0000313" key="8">
    <source>
        <dbReference type="Proteomes" id="UP000199496"/>
    </source>
</evidence>
<keyword evidence="8" id="KW-1185">Reference proteome</keyword>
<dbReference type="GO" id="GO:0006412">
    <property type="term" value="P:translation"/>
    <property type="evidence" value="ECO:0007669"/>
    <property type="project" value="UniProtKB-UniRule"/>
</dbReference>
<dbReference type="InterPro" id="IPR038380">
    <property type="entry name" value="Ribosomal_bS21_sf"/>
</dbReference>
<dbReference type="GO" id="GO:1990904">
    <property type="term" value="C:ribonucleoprotein complex"/>
    <property type="evidence" value="ECO:0007669"/>
    <property type="project" value="UniProtKB-KW"/>
</dbReference>
<dbReference type="Pfam" id="PF01165">
    <property type="entry name" value="Ribosomal_S21"/>
    <property type="match status" value="1"/>
</dbReference>
<evidence type="ECO:0000313" key="7">
    <source>
        <dbReference type="EMBL" id="SEP85338.1"/>
    </source>
</evidence>
<evidence type="ECO:0000256" key="3">
    <source>
        <dbReference type="ARBA" id="ARBA00023274"/>
    </source>
</evidence>
<dbReference type="GO" id="GO:0003735">
    <property type="term" value="F:structural constituent of ribosome"/>
    <property type="evidence" value="ECO:0007669"/>
    <property type="project" value="InterPro"/>
</dbReference>
<gene>
    <name evidence="5" type="primary">rpsU</name>
    <name evidence="7" type="ORF">SAMN05421693_10823</name>
</gene>
<dbReference type="Gene3D" id="1.20.5.1150">
    <property type="entry name" value="Ribosomal protein S8"/>
    <property type="match status" value="1"/>
</dbReference>
<dbReference type="PANTHER" id="PTHR21109:SF22">
    <property type="entry name" value="SMALL RIBOSOMAL SUBUNIT PROTEIN BS21"/>
    <property type="match status" value="1"/>
</dbReference>
<dbReference type="OrthoDB" id="9799244at2"/>
<evidence type="ECO:0000256" key="2">
    <source>
        <dbReference type="ARBA" id="ARBA00022980"/>
    </source>
</evidence>
<dbReference type="RefSeq" id="WP_008931893.1">
    <property type="nucleotide sequence ID" value="NZ_FOFO01000008.1"/>
</dbReference>
<dbReference type="InterPro" id="IPR001911">
    <property type="entry name" value="Ribosomal_bS21"/>
</dbReference>
<dbReference type="STRING" id="867345.SAMN05421693_10823"/>
<dbReference type="NCBIfam" id="TIGR00030">
    <property type="entry name" value="S21p"/>
    <property type="match status" value="1"/>
</dbReference>
<evidence type="ECO:0000256" key="1">
    <source>
        <dbReference type="ARBA" id="ARBA00006640"/>
    </source>
</evidence>
<dbReference type="AlphaFoldDB" id="A0A1H9BAQ5"/>
<evidence type="ECO:0000256" key="6">
    <source>
        <dbReference type="RuleBase" id="RU000667"/>
    </source>
</evidence>
<protein>
    <recommendedName>
        <fullName evidence="4 5">Small ribosomal subunit protein bS21</fullName>
    </recommendedName>
</protein>
<evidence type="ECO:0000256" key="5">
    <source>
        <dbReference type="HAMAP-Rule" id="MF_00358"/>
    </source>
</evidence>
<dbReference type="EMBL" id="FOFO01000008">
    <property type="protein sequence ID" value="SEP85338.1"/>
    <property type="molecule type" value="Genomic_DNA"/>
</dbReference>
<dbReference type="InterPro" id="IPR018278">
    <property type="entry name" value="Ribosomal_bS21_CS"/>
</dbReference>
<name>A0A1H9BAQ5_9GAMM</name>
<keyword evidence="2 5" id="KW-0689">Ribosomal protein</keyword>
<dbReference type="Proteomes" id="UP000199496">
    <property type="component" value="Unassembled WGS sequence"/>
</dbReference>
<accession>A0A1H9BAQ5</accession>